<evidence type="ECO:0000259" key="1">
    <source>
        <dbReference type="PROSITE" id="PS50943"/>
    </source>
</evidence>
<protein>
    <submittedName>
        <fullName evidence="2">Helix-turn-helix domain-containing protein</fullName>
    </submittedName>
</protein>
<evidence type="ECO:0000313" key="3">
    <source>
        <dbReference type="Proteomes" id="UP001596620"/>
    </source>
</evidence>
<gene>
    <name evidence="2" type="ORF">ACFQU8_08635</name>
</gene>
<dbReference type="Pfam" id="PF01381">
    <property type="entry name" value="HTH_3"/>
    <property type="match status" value="1"/>
</dbReference>
<dbReference type="SUPFAM" id="SSF47413">
    <property type="entry name" value="lambda repressor-like DNA-binding domains"/>
    <property type="match status" value="1"/>
</dbReference>
<evidence type="ECO:0000313" key="2">
    <source>
        <dbReference type="EMBL" id="MFC7747299.1"/>
    </source>
</evidence>
<dbReference type="InterPro" id="IPR001387">
    <property type="entry name" value="Cro/C1-type_HTH"/>
</dbReference>
<reference evidence="3" key="1">
    <citation type="journal article" date="2019" name="Int. J. Syst. Evol. Microbiol.">
        <title>The Global Catalogue of Microorganisms (GCM) 10K type strain sequencing project: providing services to taxonomists for standard genome sequencing and annotation.</title>
        <authorList>
            <consortium name="The Broad Institute Genomics Platform"/>
            <consortium name="The Broad Institute Genome Sequencing Center for Infectious Disease"/>
            <person name="Wu L."/>
            <person name="Ma J."/>
        </authorList>
    </citation>
    <scope>NUCLEOTIDE SEQUENCE [LARGE SCALE GENOMIC DNA]</scope>
    <source>
        <strain evidence="3">JCM 30234</strain>
    </source>
</reference>
<proteinExistence type="predicted"/>
<sequence>MSLTDRLAKSLGENDSEFKQVWEDPERQQQFELSCKLVEIRKQLNMTQQEFSQRIGLKQSYLSRLENGEIDMTLGRFGEIAQKLGGRVRIDIDFDKDNLIKQ</sequence>
<dbReference type="EMBL" id="JBHTGR010000019">
    <property type="protein sequence ID" value="MFC7747299.1"/>
    <property type="molecule type" value="Genomic_DNA"/>
</dbReference>
<dbReference type="SMART" id="SM00530">
    <property type="entry name" value="HTH_XRE"/>
    <property type="match status" value="1"/>
</dbReference>
<accession>A0ABW2UU49</accession>
<name>A0ABW2UU49_9BACI</name>
<dbReference type="RefSeq" id="WP_382358819.1">
    <property type="nucleotide sequence ID" value="NZ_JBHTGR010000019.1"/>
</dbReference>
<dbReference type="CDD" id="cd00093">
    <property type="entry name" value="HTH_XRE"/>
    <property type="match status" value="1"/>
</dbReference>
<keyword evidence="3" id="KW-1185">Reference proteome</keyword>
<dbReference type="Gene3D" id="1.10.260.40">
    <property type="entry name" value="lambda repressor-like DNA-binding domains"/>
    <property type="match status" value="1"/>
</dbReference>
<comment type="caution">
    <text evidence="2">The sequence shown here is derived from an EMBL/GenBank/DDBJ whole genome shotgun (WGS) entry which is preliminary data.</text>
</comment>
<dbReference type="Proteomes" id="UP001596620">
    <property type="component" value="Unassembled WGS sequence"/>
</dbReference>
<organism evidence="2 3">
    <name type="scientific">Lentibacillus kimchii</name>
    <dbReference type="NCBI Taxonomy" id="1542911"/>
    <lineage>
        <taxon>Bacteria</taxon>
        <taxon>Bacillati</taxon>
        <taxon>Bacillota</taxon>
        <taxon>Bacilli</taxon>
        <taxon>Bacillales</taxon>
        <taxon>Bacillaceae</taxon>
        <taxon>Lentibacillus</taxon>
    </lineage>
</organism>
<dbReference type="InterPro" id="IPR010982">
    <property type="entry name" value="Lambda_DNA-bd_dom_sf"/>
</dbReference>
<feature type="domain" description="HTH cro/C1-type" evidence="1">
    <location>
        <begin position="37"/>
        <end position="99"/>
    </location>
</feature>
<dbReference type="PROSITE" id="PS50943">
    <property type="entry name" value="HTH_CROC1"/>
    <property type="match status" value="1"/>
</dbReference>